<dbReference type="InterPro" id="IPR018466">
    <property type="entry name" value="Kre9/Knh1-like_N"/>
</dbReference>
<evidence type="ECO:0000256" key="3">
    <source>
        <dbReference type="SAM" id="SignalP"/>
    </source>
</evidence>
<keyword evidence="6" id="KW-1185">Reference proteome</keyword>
<proteinExistence type="predicted"/>
<dbReference type="Pfam" id="PF10342">
    <property type="entry name" value="Kre9_KNH"/>
    <property type="match status" value="1"/>
</dbReference>
<evidence type="ECO:0000256" key="1">
    <source>
        <dbReference type="ARBA" id="ARBA00022729"/>
    </source>
</evidence>
<feature type="compositionally biased region" description="Basic and acidic residues" evidence="2">
    <location>
        <begin position="142"/>
        <end position="160"/>
    </location>
</feature>
<feature type="region of interest" description="Disordered" evidence="2">
    <location>
        <begin position="119"/>
        <end position="191"/>
    </location>
</feature>
<dbReference type="InterPro" id="IPR052982">
    <property type="entry name" value="SRP1/TIP1-like"/>
</dbReference>
<feature type="compositionally biased region" description="Low complexity" evidence="2">
    <location>
        <begin position="128"/>
        <end position="141"/>
    </location>
</feature>
<dbReference type="OrthoDB" id="2260257at2759"/>
<reference evidence="5" key="1">
    <citation type="submission" date="2022-07" db="EMBL/GenBank/DDBJ databases">
        <title>Phylogenomic reconstructions and comparative analyses of Kickxellomycotina fungi.</title>
        <authorList>
            <person name="Reynolds N.K."/>
            <person name="Stajich J.E."/>
            <person name="Barry K."/>
            <person name="Grigoriev I.V."/>
            <person name="Crous P."/>
            <person name="Smith M.E."/>
        </authorList>
    </citation>
    <scope>NUCLEOTIDE SEQUENCE</scope>
    <source>
        <strain evidence="5">NBRC 32514</strain>
    </source>
</reference>
<name>A0A9W8CRC0_9FUNG</name>
<feature type="domain" description="Yeast cell wall synthesis Kre9/Knh1-like N-terminal" evidence="4">
    <location>
        <begin position="25"/>
        <end position="114"/>
    </location>
</feature>
<protein>
    <recommendedName>
        <fullName evidence="4">Yeast cell wall synthesis Kre9/Knh1-like N-terminal domain-containing protein</fullName>
    </recommendedName>
</protein>
<feature type="compositionally biased region" description="Basic and acidic residues" evidence="2">
    <location>
        <begin position="172"/>
        <end position="183"/>
    </location>
</feature>
<organism evidence="5 6">
    <name type="scientific">Coemansia erecta</name>
    <dbReference type="NCBI Taxonomy" id="147472"/>
    <lineage>
        <taxon>Eukaryota</taxon>
        <taxon>Fungi</taxon>
        <taxon>Fungi incertae sedis</taxon>
        <taxon>Zoopagomycota</taxon>
        <taxon>Kickxellomycotina</taxon>
        <taxon>Kickxellomycetes</taxon>
        <taxon>Kickxellales</taxon>
        <taxon>Kickxellaceae</taxon>
        <taxon>Coemansia</taxon>
    </lineage>
</organism>
<accession>A0A9W8CRC0</accession>
<sequence>MKLVGLCTVSVLAATAFAKLQIVLPNSHTEWEAGSPGTIKWKDIGGGLKGRLSIDLMEGSDPSNMSTLATIAENVPASSLQKSWNVPKNFKNSNNYSIRIVDEDGESYYGQYFKGAGGKTEVGKKSGKNNAANSKSPQQGKDGSKGKDGAGKQGGRDENKNSSMPLKSGGSDSDKDKEKDKDSAAANGAPVSGSTAAIAYAAAAMAAGALAIC</sequence>
<dbReference type="Proteomes" id="UP001149813">
    <property type="component" value="Unassembled WGS sequence"/>
</dbReference>
<gene>
    <name evidence="5" type="ORF">LPJ53_002953</name>
</gene>
<keyword evidence="1 3" id="KW-0732">Signal</keyword>
<evidence type="ECO:0000313" key="5">
    <source>
        <dbReference type="EMBL" id="KAJ1722649.1"/>
    </source>
</evidence>
<feature type="signal peptide" evidence="3">
    <location>
        <begin position="1"/>
        <end position="18"/>
    </location>
</feature>
<dbReference type="AlphaFoldDB" id="A0A9W8CRC0"/>
<dbReference type="PANTHER" id="PTHR40633:SF1">
    <property type="entry name" value="GPI ANCHORED SERINE-THREONINE RICH PROTEIN (AFU_ORTHOLOGUE AFUA_1G03630)"/>
    <property type="match status" value="1"/>
</dbReference>
<dbReference type="PANTHER" id="PTHR40633">
    <property type="entry name" value="MATRIX PROTEIN, PUTATIVE (AFU_ORTHOLOGUE AFUA_8G05410)-RELATED"/>
    <property type="match status" value="1"/>
</dbReference>
<feature type="chain" id="PRO_5040775843" description="Yeast cell wall synthesis Kre9/Knh1-like N-terminal domain-containing protein" evidence="3">
    <location>
        <begin position="19"/>
        <end position="213"/>
    </location>
</feature>
<evidence type="ECO:0000313" key="6">
    <source>
        <dbReference type="Proteomes" id="UP001149813"/>
    </source>
</evidence>
<evidence type="ECO:0000259" key="4">
    <source>
        <dbReference type="Pfam" id="PF10342"/>
    </source>
</evidence>
<evidence type="ECO:0000256" key="2">
    <source>
        <dbReference type="SAM" id="MobiDB-lite"/>
    </source>
</evidence>
<dbReference type="EMBL" id="JANBOJ010000101">
    <property type="protein sequence ID" value="KAJ1722649.1"/>
    <property type="molecule type" value="Genomic_DNA"/>
</dbReference>
<comment type="caution">
    <text evidence="5">The sequence shown here is derived from an EMBL/GenBank/DDBJ whole genome shotgun (WGS) entry which is preliminary data.</text>
</comment>